<evidence type="ECO:0000313" key="2">
    <source>
        <dbReference type="Proteomes" id="UP000294489"/>
    </source>
</evidence>
<sequence>MHAFHTPCSFLNDLSRLAKQQSKLSDHGHTYFLEQIARYSGFRPWGSLREAITRSGEQTRFGESTMN</sequence>
<gene>
    <name evidence="1" type="ORF">DFO67_13024</name>
</gene>
<comment type="caution">
    <text evidence="1">The sequence shown here is derived from an EMBL/GenBank/DDBJ whole genome shotgun (WGS) entry which is preliminary data.</text>
</comment>
<dbReference type="EMBL" id="SOEC01000030">
    <property type="protein sequence ID" value="TDX22214.1"/>
    <property type="molecule type" value="Genomic_DNA"/>
</dbReference>
<proteinExistence type="predicted"/>
<protein>
    <submittedName>
        <fullName evidence="1">Uncharacterized protein</fullName>
    </submittedName>
</protein>
<dbReference type="Proteomes" id="UP000294489">
    <property type="component" value="Unassembled WGS sequence"/>
</dbReference>
<organism evidence="1 2">
    <name type="scientific">Modicisalibacter xianhensis</name>
    <dbReference type="NCBI Taxonomy" id="442341"/>
    <lineage>
        <taxon>Bacteria</taxon>
        <taxon>Pseudomonadati</taxon>
        <taxon>Pseudomonadota</taxon>
        <taxon>Gammaproteobacteria</taxon>
        <taxon>Oceanospirillales</taxon>
        <taxon>Halomonadaceae</taxon>
        <taxon>Modicisalibacter</taxon>
    </lineage>
</organism>
<evidence type="ECO:0000313" key="1">
    <source>
        <dbReference type="EMBL" id="TDX22214.1"/>
    </source>
</evidence>
<reference evidence="1 2" key="1">
    <citation type="submission" date="2019-03" db="EMBL/GenBank/DDBJ databases">
        <title>Freshwater and sediment microbial communities from various areas in North America, analyzing microbe dynamics in response to fracking.</title>
        <authorList>
            <person name="Lamendella R."/>
        </authorList>
    </citation>
    <scope>NUCLEOTIDE SEQUENCE [LARGE SCALE GENOMIC DNA]</scope>
    <source>
        <strain evidence="1 2">6_TX</strain>
    </source>
</reference>
<accession>A0A4R8F9A6</accession>
<dbReference type="AlphaFoldDB" id="A0A4R8F9A6"/>
<name>A0A4R8F9A6_9GAMM</name>